<dbReference type="EMBL" id="JANJYJ010000006">
    <property type="protein sequence ID" value="KAK3204205.1"/>
    <property type="molecule type" value="Genomic_DNA"/>
</dbReference>
<dbReference type="PANTHER" id="PTHR23300:SF0">
    <property type="entry name" value="METHANETHIOL OXIDASE"/>
    <property type="match status" value="1"/>
</dbReference>
<dbReference type="Proteomes" id="UP001281410">
    <property type="component" value="Unassembled WGS sequence"/>
</dbReference>
<proteinExistence type="inferred from homology"/>
<keyword evidence="2" id="KW-0711">Selenium</keyword>
<comment type="caution">
    <text evidence="3">The sequence shown here is derived from an EMBL/GenBank/DDBJ whole genome shotgun (WGS) entry which is preliminary data.</text>
</comment>
<evidence type="ECO:0000256" key="1">
    <source>
        <dbReference type="ARBA" id="ARBA00005606"/>
    </source>
</evidence>
<comment type="similarity">
    <text evidence="1">Belongs to the selenium-binding protein family.</text>
</comment>
<protein>
    <submittedName>
        <fullName evidence="3">Uncharacterized protein</fullName>
    </submittedName>
</protein>
<sequence length="91" mass="10070">MISSSWGAPLAFTKGFNPQHVSNGLSGRHLYVYSLPEGQVWVGGMFQKGSPVVAVKDDGETWQADVLLISFVTRRLWSVLYPLKLMVALTM</sequence>
<name>A0AAE0E1L0_9ROSI</name>
<evidence type="ECO:0000313" key="4">
    <source>
        <dbReference type="Proteomes" id="UP001281410"/>
    </source>
</evidence>
<gene>
    <name evidence="3" type="ORF">Dsin_018251</name>
</gene>
<keyword evidence="4" id="KW-1185">Reference proteome</keyword>
<dbReference type="PANTHER" id="PTHR23300">
    <property type="entry name" value="METHANETHIOL OXIDASE"/>
    <property type="match status" value="1"/>
</dbReference>
<dbReference type="GO" id="GO:0008430">
    <property type="term" value="F:selenium binding"/>
    <property type="evidence" value="ECO:0007669"/>
    <property type="project" value="InterPro"/>
</dbReference>
<evidence type="ECO:0000313" key="3">
    <source>
        <dbReference type="EMBL" id="KAK3204205.1"/>
    </source>
</evidence>
<dbReference type="AlphaFoldDB" id="A0AAE0E1L0"/>
<dbReference type="InterPro" id="IPR008826">
    <property type="entry name" value="Se-bd"/>
</dbReference>
<accession>A0AAE0E1L0</accession>
<organism evidence="3 4">
    <name type="scientific">Dipteronia sinensis</name>
    <dbReference type="NCBI Taxonomy" id="43782"/>
    <lineage>
        <taxon>Eukaryota</taxon>
        <taxon>Viridiplantae</taxon>
        <taxon>Streptophyta</taxon>
        <taxon>Embryophyta</taxon>
        <taxon>Tracheophyta</taxon>
        <taxon>Spermatophyta</taxon>
        <taxon>Magnoliopsida</taxon>
        <taxon>eudicotyledons</taxon>
        <taxon>Gunneridae</taxon>
        <taxon>Pentapetalae</taxon>
        <taxon>rosids</taxon>
        <taxon>malvids</taxon>
        <taxon>Sapindales</taxon>
        <taxon>Sapindaceae</taxon>
        <taxon>Hippocastanoideae</taxon>
        <taxon>Acereae</taxon>
        <taxon>Dipteronia</taxon>
    </lineage>
</organism>
<evidence type="ECO:0000256" key="2">
    <source>
        <dbReference type="ARBA" id="ARBA00023266"/>
    </source>
</evidence>
<reference evidence="3" key="1">
    <citation type="journal article" date="2023" name="Plant J.">
        <title>Genome sequences and population genomics provide insights into the demographic history, inbreeding, and mutation load of two 'living fossil' tree species of Dipteronia.</title>
        <authorList>
            <person name="Feng Y."/>
            <person name="Comes H.P."/>
            <person name="Chen J."/>
            <person name="Zhu S."/>
            <person name="Lu R."/>
            <person name="Zhang X."/>
            <person name="Li P."/>
            <person name="Qiu J."/>
            <person name="Olsen K.M."/>
            <person name="Qiu Y."/>
        </authorList>
    </citation>
    <scope>NUCLEOTIDE SEQUENCE</scope>
    <source>
        <strain evidence="3">NBL</strain>
    </source>
</reference>